<comment type="caution">
    <text evidence="1">The sequence shown here is derived from an EMBL/GenBank/DDBJ whole genome shotgun (WGS) entry which is preliminary data.</text>
</comment>
<protein>
    <submittedName>
        <fullName evidence="1">Uncharacterized protein</fullName>
    </submittedName>
</protein>
<dbReference type="EMBL" id="JACHGN010000006">
    <property type="protein sequence ID" value="MBB5133328.1"/>
    <property type="molecule type" value="Genomic_DNA"/>
</dbReference>
<dbReference type="AlphaFoldDB" id="A0A840P0U5"/>
<proteinExistence type="predicted"/>
<reference evidence="1 2" key="1">
    <citation type="submission" date="2020-08" db="EMBL/GenBank/DDBJ databases">
        <title>Genomic Encyclopedia of Type Strains, Phase IV (KMG-IV): sequencing the most valuable type-strain genomes for metagenomic binning, comparative biology and taxonomic classification.</title>
        <authorList>
            <person name="Goeker M."/>
        </authorList>
    </citation>
    <scope>NUCLEOTIDE SEQUENCE [LARGE SCALE GENOMIC DNA]</scope>
    <source>
        <strain evidence="1 2">DSM 45615</strain>
    </source>
</reference>
<evidence type="ECO:0000313" key="1">
    <source>
        <dbReference type="EMBL" id="MBB5133328.1"/>
    </source>
</evidence>
<dbReference type="Proteomes" id="UP000578449">
    <property type="component" value="Unassembled WGS sequence"/>
</dbReference>
<name>A0A840P0U5_9ACTN</name>
<sequence>MPLDAAVDAPPAAALDPAGLVDGARLLGGV</sequence>
<organism evidence="1 2">
    <name type="scientific">Thermocatellispora tengchongensis</name>
    <dbReference type="NCBI Taxonomy" id="1073253"/>
    <lineage>
        <taxon>Bacteria</taxon>
        <taxon>Bacillati</taxon>
        <taxon>Actinomycetota</taxon>
        <taxon>Actinomycetes</taxon>
        <taxon>Streptosporangiales</taxon>
        <taxon>Streptosporangiaceae</taxon>
        <taxon>Thermocatellispora</taxon>
    </lineage>
</organism>
<accession>A0A840P0U5</accession>
<gene>
    <name evidence="1" type="ORF">HNP84_003054</name>
</gene>
<keyword evidence="2" id="KW-1185">Reference proteome</keyword>
<evidence type="ECO:0000313" key="2">
    <source>
        <dbReference type="Proteomes" id="UP000578449"/>
    </source>
</evidence>